<dbReference type="Proteomes" id="UP001152622">
    <property type="component" value="Chromosome 5"/>
</dbReference>
<dbReference type="AlphaFoldDB" id="A0A9Q1FKX8"/>
<feature type="region of interest" description="Disordered" evidence="1">
    <location>
        <begin position="1"/>
        <end position="60"/>
    </location>
</feature>
<evidence type="ECO:0000256" key="1">
    <source>
        <dbReference type="SAM" id="MobiDB-lite"/>
    </source>
</evidence>
<protein>
    <submittedName>
        <fullName evidence="2">Uncharacterized protein</fullName>
    </submittedName>
</protein>
<keyword evidence="3" id="KW-1185">Reference proteome</keyword>
<gene>
    <name evidence="2" type="ORF">SKAU_G00173840</name>
</gene>
<proteinExistence type="predicted"/>
<evidence type="ECO:0000313" key="2">
    <source>
        <dbReference type="EMBL" id="KAJ8360859.1"/>
    </source>
</evidence>
<accession>A0A9Q1FKX8</accession>
<name>A0A9Q1FKX8_SYNKA</name>
<organism evidence="2 3">
    <name type="scientific">Synaphobranchus kaupii</name>
    <name type="common">Kaup's arrowtooth eel</name>
    <dbReference type="NCBI Taxonomy" id="118154"/>
    <lineage>
        <taxon>Eukaryota</taxon>
        <taxon>Metazoa</taxon>
        <taxon>Chordata</taxon>
        <taxon>Craniata</taxon>
        <taxon>Vertebrata</taxon>
        <taxon>Euteleostomi</taxon>
        <taxon>Actinopterygii</taxon>
        <taxon>Neopterygii</taxon>
        <taxon>Teleostei</taxon>
        <taxon>Anguilliformes</taxon>
        <taxon>Synaphobranchidae</taxon>
        <taxon>Synaphobranchus</taxon>
    </lineage>
</organism>
<feature type="compositionally biased region" description="Basic and acidic residues" evidence="1">
    <location>
        <begin position="14"/>
        <end position="26"/>
    </location>
</feature>
<sequence length="171" mass="18419">MEPGGEDIPQGASQEKEESRDREGSKHQQLKCGAARLSNRRSGNRSSSPRRSAGLERRGPCRIGAVGGALRWRAPSVAIQHLVQEGVARMRSSIPTPRFPVSAYARQQCAVTVPHLGQMCGAPPRLTLPGTVAAATRSPLRHAAMIRTESRSSKLSLLLGEESLSLIIKSH</sequence>
<comment type="caution">
    <text evidence="2">The sequence shown here is derived from an EMBL/GenBank/DDBJ whole genome shotgun (WGS) entry which is preliminary data.</text>
</comment>
<reference evidence="2" key="1">
    <citation type="journal article" date="2023" name="Science">
        <title>Genome structures resolve the early diversification of teleost fishes.</title>
        <authorList>
            <person name="Parey E."/>
            <person name="Louis A."/>
            <person name="Montfort J."/>
            <person name="Bouchez O."/>
            <person name="Roques C."/>
            <person name="Iampietro C."/>
            <person name="Lluch J."/>
            <person name="Castinel A."/>
            <person name="Donnadieu C."/>
            <person name="Desvignes T."/>
            <person name="Floi Bucao C."/>
            <person name="Jouanno E."/>
            <person name="Wen M."/>
            <person name="Mejri S."/>
            <person name="Dirks R."/>
            <person name="Jansen H."/>
            <person name="Henkel C."/>
            <person name="Chen W.J."/>
            <person name="Zahm M."/>
            <person name="Cabau C."/>
            <person name="Klopp C."/>
            <person name="Thompson A.W."/>
            <person name="Robinson-Rechavi M."/>
            <person name="Braasch I."/>
            <person name="Lecointre G."/>
            <person name="Bobe J."/>
            <person name="Postlethwait J.H."/>
            <person name="Berthelot C."/>
            <person name="Roest Crollius H."/>
            <person name="Guiguen Y."/>
        </authorList>
    </citation>
    <scope>NUCLEOTIDE SEQUENCE</scope>
    <source>
        <strain evidence="2">WJC10195</strain>
    </source>
</reference>
<dbReference type="EMBL" id="JAINUF010000005">
    <property type="protein sequence ID" value="KAJ8360859.1"/>
    <property type="molecule type" value="Genomic_DNA"/>
</dbReference>
<evidence type="ECO:0000313" key="3">
    <source>
        <dbReference type="Proteomes" id="UP001152622"/>
    </source>
</evidence>